<keyword evidence="3" id="KW-1185">Reference proteome</keyword>
<evidence type="ECO:0000313" key="3">
    <source>
        <dbReference type="Proteomes" id="UP001628156"/>
    </source>
</evidence>
<dbReference type="Pfam" id="PF12352">
    <property type="entry name" value="V-SNARE_C"/>
    <property type="match status" value="1"/>
</dbReference>
<keyword evidence="1" id="KW-0472">Membrane</keyword>
<feature type="transmembrane region" description="Helical" evidence="1">
    <location>
        <begin position="72"/>
        <end position="95"/>
    </location>
</feature>
<dbReference type="EMBL" id="BAAFRS010000003">
    <property type="protein sequence ID" value="GAB1218770.1"/>
    <property type="molecule type" value="Genomic_DNA"/>
</dbReference>
<reference evidence="2 3" key="1">
    <citation type="journal article" date="2019" name="PLoS Negl. Trop. Dis.">
        <title>Whole genome sequencing of Entamoeba nuttalli reveals mammalian host-related molecular signatures and a novel octapeptide-repeat surface protein.</title>
        <authorList>
            <person name="Tanaka M."/>
            <person name="Makiuchi T."/>
            <person name="Komiyama T."/>
            <person name="Shiina T."/>
            <person name="Osaki K."/>
            <person name="Tachibana H."/>
        </authorList>
    </citation>
    <scope>NUCLEOTIDE SEQUENCE [LARGE SCALE GENOMIC DNA]</scope>
    <source>
        <strain evidence="2 3">P19-061405</strain>
    </source>
</reference>
<accession>A0ABQ0D7E5</accession>
<evidence type="ECO:0008006" key="4">
    <source>
        <dbReference type="Google" id="ProtNLM"/>
    </source>
</evidence>
<name>A0ABQ0D7E5_9EUKA</name>
<sequence>MTTSNQTIDDSLNNSISMSNQTAEIAIDILQNMRKANDSLRQASVKIQSMEDKLDISDASLQHAMCRKKVNIIFYTVLIVGFLILGVYTTCKFYFKVVQQ</sequence>
<dbReference type="Proteomes" id="UP001628156">
    <property type="component" value="Unassembled WGS sequence"/>
</dbReference>
<keyword evidence="1" id="KW-0812">Transmembrane</keyword>
<keyword evidence="1" id="KW-1133">Transmembrane helix</keyword>
<evidence type="ECO:0000256" key="1">
    <source>
        <dbReference type="SAM" id="Phobius"/>
    </source>
</evidence>
<comment type="caution">
    <text evidence="2">The sequence shown here is derived from an EMBL/GenBank/DDBJ whole genome shotgun (WGS) entry which is preliminary data.</text>
</comment>
<gene>
    <name evidence="2" type="ORF">ENUP19_0003G0058</name>
</gene>
<evidence type="ECO:0000313" key="2">
    <source>
        <dbReference type="EMBL" id="GAB1218770.1"/>
    </source>
</evidence>
<organism evidence="2 3">
    <name type="scientific">Entamoeba nuttalli</name>
    <dbReference type="NCBI Taxonomy" id="412467"/>
    <lineage>
        <taxon>Eukaryota</taxon>
        <taxon>Amoebozoa</taxon>
        <taxon>Evosea</taxon>
        <taxon>Archamoebae</taxon>
        <taxon>Mastigamoebida</taxon>
        <taxon>Entamoebidae</taxon>
        <taxon>Entamoeba</taxon>
    </lineage>
</organism>
<protein>
    <recommendedName>
        <fullName evidence="4">EhSyntaxin J</fullName>
    </recommendedName>
</protein>
<proteinExistence type="predicted"/>